<proteinExistence type="predicted"/>
<dbReference type="EMBL" id="UOEP01000214">
    <property type="protein sequence ID" value="VAW24399.1"/>
    <property type="molecule type" value="Genomic_DNA"/>
</dbReference>
<dbReference type="InterPro" id="IPR043502">
    <property type="entry name" value="DNA/RNA_pol_sf"/>
</dbReference>
<dbReference type="AlphaFoldDB" id="A0A3B0UIM3"/>
<accession>A0A3B0UIM3</accession>
<organism evidence="1">
    <name type="scientific">hydrothermal vent metagenome</name>
    <dbReference type="NCBI Taxonomy" id="652676"/>
    <lineage>
        <taxon>unclassified sequences</taxon>
        <taxon>metagenomes</taxon>
        <taxon>ecological metagenomes</taxon>
    </lineage>
</organism>
<dbReference type="Gene3D" id="3.30.70.370">
    <property type="match status" value="1"/>
</dbReference>
<name>A0A3B0UIM3_9ZZZZ</name>
<feature type="non-terminal residue" evidence="1">
    <location>
        <position position="1"/>
    </location>
</feature>
<dbReference type="SUPFAM" id="SSF56672">
    <property type="entry name" value="DNA/RNA polymerases"/>
    <property type="match status" value="1"/>
</dbReference>
<evidence type="ECO:0000313" key="1">
    <source>
        <dbReference type="EMBL" id="VAW24399.1"/>
    </source>
</evidence>
<gene>
    <name evidence="1" type="ORF">MNBD_BACTEROID01-1462</name>
</gene>
<reference evidence="1" key="1">
    <citation type="submission" date="2018-06" db="EMBL/GenBank/DDBJ databases">
        <authorList>
            <person name="Zhirakovskaya E."/>
        </authorList>
    </citation>
    <scope>NUCLEOTIDE SEQUENCE</scope>
</reference>
<sequence>DFDVYKPELEQVKEIVKKGMENAIDIGLPLTVEMNSADNWLDAH</sequence>
<protein>
    <submittedName>
        <fullName evidence="1">Uncharacterized protein</fullName>
    </submittedName>
</protein>